<proteinExistence type="predicted"/>
<reference evidence="1 2" key="1">
    <citation type="submission" date="2020-04" db="EMBL/GenBank/DDBJ databases">
        <authorList>
            <person name="Laetsch R D."/>
            <person name="Stevens L."/>
            <person name="Kumar S."/>
            <person name="Blaxter L. M."/>
        </authorList>
    </citation>
    <scope>NUCLEOTIDE SEQUENCE [LARGE SCALE GENOMIC DNA]</scope>
</reference>
<sequence length="78" mass="8578">MDKNLGTFIDIEPAVNKDNDSVLADGSDTAISRSNKKRRTVTFAEMDATKLDENGDAKVLYTIIPPSKYENSEQGSCH</sequence>
<organism evidence="1 2">
    <name type="scientific">Caenorhabditis bovis</name>
    <dbReference type="NCBI Taxonomy" id="2654633"/>
    <lineage>
        <taxon>Eukaryota</taxon>
        <taxon>Metazoa</taxon>
        <taxon>Ecdysozoa</taxon>
        <taxon>Nematoda</taxon>
        <taxon>Chromadorea</taxon>
        <taxon>Rhabditida</taxon>
        <taxon>Rhabditina</taxon>
        <taxon>Rhabditomorpha</taxon>
        <taxon>Rhabditoidea</taxon>
        <taxon>Rhabditidae</taxon>
        <taxon>Peloderinae</taxon>
        <taxon>Caenorhabditis</taxon>
    </lineage>
</organism>
<accession>A0A8S1EMU5</accession>
<dbReference type="EMBL" id="CADEPM010000002">
    <property type="protein sequence ID" value="CAB3400652.1"/>
    <property type="molecule type" value="Genomic_DNA"/>
</dbReference>
<name>A0A8S1EMU5_9PELO</name>
<gene>
    <name evidence="1" type="ORF">CBOVIS_LOCUS3544</name>
</gene>
<keyword evidence="2" id="KW-1185">Reference proteome</keyword>
<evidence type="ECO:0000313" key="2">
    <source>
        <dbReference type="Proteomes" id="UP000494206"/>
    </source>
</evidence>
<comment type="caution">
    <text evidence="1">The sequence shown here is derived from an EMBL/GenBank/DDBJ whole genome shotgun (WGS) entry which is preliminary data.</text>
</comment>
<dbReference type="AlphaFoldDB" id="A0A8S1EMU5"/>
<protein>
    <submittedName>
        <fullName evidence="1">Uncharacterized protein</fullName>
    </submittedName>
</protein>
<dbReference type="OrthoDB" id="10589171at2759"/>
<evidence type="ECO:0000313" key="1">
    <source>
        <dbReference type="EMBL" id="CAB3400652.1"/>
    </source>
</evidence>
<dbReference type="Proteomes" id="UP000494206">
    <property type="component" value="Unassembled WGS sequence"/>
</dbReference>